<dbReference type="eggNOG" id="COG0333">
    <property type="taxonomic scope" value="Bacteria"/>
</dbReference>
<dbReference type="InterPro" id="IPR002677">
    <property type="entry name" value="Ribosomal_bL32"/>
</dbReference>
<dbReference type="InterPro" id="IPR044957">
    <property type="entry name" value="Ribosomal_bL32_bact"/>
</dbReference>
<dbReference type="GO" id="GO:0015934">
    <property type="term" value="C:large ribosomal subunit"/>
    <property type="evidence" value="ECO:0007669"/>
    <property type="project" value="InterPro"/>
</dbReference>
<keyword evidence="3 5" id="KW-0687">Ribonucleoprotein</keyword>
<proteinExistence type="inferred from homology"/>
<comment type="similarity">
    <text evidence="1 5">Belongs to the bacterial ribosomal protein bL32 family.</text>
</comment>
<dbReference type="Pfam" id="PF01783">
    <property type="entry name" value="Ribosomal_L32p"/>
    <property type="match status" value="1"/>
</dbReference>
<reference evidence="7" key="1">
    <citation type="submission" date="2010-06" db="EMBL/GenBank/DDBJ databases">
        <authorList>
            <person name="Muzny D."/>
            <person name="Qin X."/>
            <person name="Buhay C."/>
            <person name="Dugan-Rocha S."/>
            <person name="Ding Y."/>
            <person name="Chen G."/>
            <person name="Hawes A."/>
            <person name="Holder M."/>
            <person name="Jhangiani S."/>
            <person name="Johnson A."/>
            <person name="Khan Z."/>
            <person name="Li Z."/>
            <person name="Liu W."/>
            <person name="Liu X."/>
            <person name="Perez L."/>
            <person name="Shen H."/>
            <person name="Wang Q."/>
            <person name="Watt J."/>
            <person name="Xi L."/>
            <person name="Xin Y."/>
            <person name="Zhou J."/>
            <person name="Deng J."/>
            <person name="Jiang H."/>
            <person name="Liu Y."/>
            <person name="Qu J."/>
            <person name="Song X.-Z."/>
            <person name="Zhang L."/>
            <person name="Villasana D."/>
            <person name="Johnson A."/>
            <person name="Liu J."/>
            <person name="Liyanage D."/>
            <person name="Lorensuhewa L."/>
            <person name="Robinson T."/>
            <person name="Song A."/>
            <person name="Song B.-B."/>
            <person name="Dinh H."/>
            <person name="Thornton R."/>
            <person name="Coyle M."/>
            <person name="Francisco L."/>
            <person name="Jackson L."/>
            <person name="Javaid M."/>
            <person name="Korchina V."/>
            <person name="Kovar C."/>
            <person name="Mata R."/>
            <person name="Mathew T."/>
            <person name="Ngo R."/>
            <person name="Nguyen L."/>
            <person name="Nguyen N."/>
            <person name="Okwuonu G."/>
            <person name="Ongeri F."/>
            <person name="Pham C."/>
            <person name="Simmons D."/>
            <person name="Wilczek-Boney K."/>
            <person name="Hale W."/>
            <person name="Jakkamsetti A."/>
            <person name="Pham P."/>
            <person name="Ruth R."/>
            <person name="San Lucas F."/>
            <person name="Warren J."/>
            <person name="Zhang J."/>
            <person name="Zhao Z."/>
            <person name="Zhou C."/>
            <person name="Zhu D."/>
            <person name="Lee S."/>
            <person name="Bess C."/>
            <person name="Blankenburg K."/>
            <person name="Forbes L."/>
            <person name="Fu Q."/>
            <person name="Gubbala S."/>
            <person name="Hirani K."/>
            <person name="Jayaseelan J.C."/>
            <person name="Lara F."/>
            <person name="Munidasa M."/>
            <person name="Palculict T."/>
            <person name="Patil S."/>
            <person name="Pu L.-L."/>
            <person name="Saada N."/>
            <person name="Tang L."/>
            <person name="Weissenberger G."/>
            <person name="Zhu Y."/>
            <person name="Hemphill L."/>
            <person name="Shang Y."/>
            <person name="Youmans B."/>
            <person name="Ayvaz T."/>
            <person name="Ross M."/>
            <person name="Santibanez J."/>
            <person name="Aqrawi P."/>
            <person name="Gross S."/>
            <person name="Joshi V."/>
            <person name="Fowler G."/>
            <person name="Nazareth L."/>
            <person name="Reid J."/>
            <person name="Worley K."/>
            <person name="Petrosino J."/>
            <person name="Highlander S."/>
            <person name="Gibbs R."/>
        </authorList>
    </citation>
    <scope>NUCLEOTIDE SEQUENCE [LARGE SCALE GENOMIC DNA]</scope>
    <source>
        <strain evidence="7">DSM 20601</strain>
    </source>
</reference>
<evidence type="ECO:0000256" key="6">
    <source>
        <dbReference type="SAM" id="MobiDB-lite"/>
    </source>
</evidence>
<dbReference type="Proteomes" id="UP000010119">
    <property type="component" value="Unassembled WGS sequence"/>
</dbReference>
<dbReference type="NCBIfam" id="TIGR01031">
    <property type="entry name" value="rpmF_bact"/>
    <property type="match status" value="1"/>
</dbReference>
<comment type="caution">
    <text evidence="7">The sequence shown here is derived from an EMBL/GenBank/DDBJ whole genome shotgun (WGS) entry which is preliminary data.</text>
</comment>
<dbReference type="SUPFAM" id="SSF57829">
    <property type="entry name" value="Zn-binding ribosomal proteins"/>
    <property type="match status" value="1"/>
</dbReference>
<dbReference type="PANTHER" id="PTHR35534">
    <property type="entry name" value="50S RIBOSOMAL PROTEIN L32"/>
    <property type="match status" value="1"/>
</dbReference>
<evidence type="ECO:0000256" key="5">
    <source>
        <dbReference type="HAMAP-Rule" id="MF_00340"/>
    </source>
</evidence>
<dbReference type="InterPro" id="IPR011332">
    <property type="entry name" value="Ribosomal_zn-bd"/>
</dbReference>
<protein>
    <recommendedName>
        <fullName evidence="4 5">Large ribosomal subunit protein bL32</fullName>
    </recommendedName>
</protein>
<evidence type="ECO:0000313" key="7">
    <source>
        <dbReference type="EMBL" id="EFI84051.1"/>
    </source>
</evidence>
<evidence type="ECO:0000256" key="2">
    <source>
        <dbReference type="ARBA" id="ARBA00022980"/>
    </source>
</evidence>
<evidence type="ECO:0000256" key="1">
    <source>
        <dbReference type="ARBA" id="ARBA00008560"/>
    </source>
</evidence>
<evidence type="ECO:0000313" key="8">
    <source>
        <dbReference type="Proteomes" id="UP000010119"/>
    </source>
</evidence>
<feature type="compositionally biased region" description="Basic and acidic residues" evidence="6">
    <location>
        <begin position="29"/>
        <end position="40"/>
    </location>
</feature>
<dbReference type="GO" id="GO:0006412">
    <property type="term" value="P:translation"/>
    <property type="evidence" value="ECO:0007669"/>
    <property type="project" value="UniProtKB-UniRule"/>
</dbReference>
<feature type="region of interest" description="Disordered" evidence="6">
    <location>
        <begin position="1"/>
        <end position="54"/>
    </location>
</feature>
<dbReference type="HAMAP" id="MF_00340">
    <property type="entry name" value="Ribosomal_bL32"/>
    <property type="match status" value="1"/>
</dbReference>
<keyword evidence="8" id="KW-1185">Reference proteome</keyword>
<organism evidence="7 8">
    <name type="scientific">Listeria grayi DSM 20601</name>
    <dbReference type="NCBI Taxonomy" id="525367"/>
    <lineage>
        <taxon>Bacteria</taxon>
        <taxon>Bacillati</taxon>
        <taxon>Bacillota</taxon>
        <taxon>Bacilli</taxon>
        <taxon>Bacillales</taxon>
        <taxon>Listeriaceae</taxon>
        <taxon>Listeria</taxon>
    </lineage>
</organism>
<dbReference type="GO" id="GO:0003735">
    <property type="term" value="F:structural constituent of ribosome"/>
    <property type="evidence" value="ECO:0007669"/>
    <property type="project" value="InterPro"/>
</dbReference>
<evidence type="ECO:0000256" key="3">
    <source>
        <dbReference type="ARBA" id="ARBA00023274"/>
    </source>
</evidence>
<evidence type="ECO:0000256" key="4">
    <source>
        <dbReference type="ARBA" id="ARBA00035178"/>
    </source>
</evidence>
<dbReference type="AlphaFoldDB" id="D7UWJ3"/>
<dbReference type="EMBL" id="ACCR02000003">
    <property type="protein sequence ID" value="EFI84051.1"/>
    <property type="molecule type" value="Genomic_DNA"/>
</dbReference>
<dbReference type="HOGENOM" id="CLU_129084_2_0_9"/>
<dbReference type="STRING" id="525367.HMPREF0556_10604"/>
<gene>
    <name evidence="5 7" type="primary">rpmF</name>
    <name evidence="7" type="ORF">HMPREF0556_10604</name>
</gene>
<name>D7UWJ3_LISGR</name>
<keyword evidence="2 5" id="KW-0689">Ribosomal protein</keyword>
<dbReference type="PANTHER" id="PTHR35534:SF1">
    <property type="entry name" value="LARGE RIBOSOMAL SUBUNIT PROTEIN BL32"/>
    <property type="match status" value="1"/>
</dbReference>
<dbReference type="RefSeq" id="WP_003757485.1">
    <property type="nucleotide sequence ID" value="NZ_GL538353.1"/>
</dbReference>
<feature type="compositionally biased region" description="Basic residues" evidence="6">
    <location>
        <begin position="7"/>
        <end position="20"/>
    </location>
</feature>
<sequence>MAVPARKTSKAKKRKRRGNKKFAAPAIHYNKETGEYEKSHHISPSGTYKGEQIL</sequence>
<accession>D7UWJ3</accession>